<evidence type="ECO:0000313" key="1">
    <source>
        <dbReference type="EMBL" id="PKC12844.1"/>
    </source>
</evidence>
<dbReference type="VEuPathDB" id="FungiDB:RhiirA1_449308"/>
<sequence>MSKLNRDVLYLIFKELHNDKYTLHSCLLVNKTWCEVAIPILWRNPWKYLNYSKGKFLLDVIISHLSDESMKNIKSQGIDFTINSYKKPSFNYINFFKHLNLNAIKELVKRSEMLIIYNEIIRLFINVNTKFTHLYIPQKFDYQLHLIPEAKHCFSNIEFIRCYTNINDSGLAGLIEICKSVKELELIINKNDNNYGVTRLIETQKSLFSVHYIIFRSTDNVSFHTALETSLIKHANTIQHFKITNQPGTYFLSCFINLKSLELDGYFGVTWYCLKNLSLPLIQILKVNNDYPVIFLEGIIESTSGYLSEIAINRISYDDPNSKILVQAIYTKCPKLKYLKLEFKNNNILELEKLLINCQYLDGLFIIGIFGFDWYRCFEILTRSSPINLFKFKFNYSTHIGCLKLFFDDWKVKCPDRPMKLQLIDEKRRPISEENKNLIETYKAEGIIKKFSNHLYNEDFEWL</sequence>
<name>A0A2N0Q180_9GLOM</name>
<dbReference type="VEuPathDB" id="FungiDB:RhiirFUN_012916"/>
<dbReference type="AlphaFoldDB" id="A0A2N0Q180"/>
<accession>A0A2N0Q180</accession>
<comment type="caution">
    <text evidence="1">The sequence shown here is derived from an EMBL/GenBank/DDBJ whole genome shotgun (WGS) entry which is preliminary data.</text>
</comment>
<proteinExistence type="predicted"/>
<reference evidence="1 2" key="2">
    <citation type="submission" date="2017-09" db="EMBL/GenBank/DDBJ databases">
        <title>Extensive intraspecific genome diversity in a model arbuscular mycorrhizal fungus.</title>
        <authorList>
            <person name="Chen E.C."/>
            <person name="Morin E."/>
            <person name="Beaudet D."/>
            <person name="Noel J."/>
            <person name="Ndikumana S."/>
            <person name="Charron P."/>
            <person name="St-Onge C."/>
            <person name="Giorgi J."/>
            <person name="Grigoriev I.V."/>
            <person name="Roux C."/>
            <person name="Martin F.M."/>
            <person name="Corradi N."/>
        </authorList>
    </citation>
    <scope>NUCLEOTIDE SEQUENCE [LARGE SCALE GENOMIC DNA]</scope>
    <source>
        <strain evidence="1 2">A5</strain>
    </source>
</reference>
<dbReference type="SUPFAM" id="SSF52047">
    <property type="entry name" value="RNI-like"/>
    <property type="match status" value="1"/>
</dbReference>
<evidence type="ECO:0000313" key="2">
    <source>
        <dbReference type="Proteomes" id="UP000232722"/>
    </source>
</evidence>
<dbReference type="VEuPathDB" id="FungiDB:FUN_011632"/>
<dbReference type="Gene3D" id="3.80.10.10">
    <property type="entry name" value="Ribonuclease Inhibitor"/>
    <property type="match status" value="1"/>
</dbReference>
<protein>
    <recommendedName>
        <fullName evidence="3">F-box domain-containing protein</fullName>
    </recommendedName>
</protein>
<dbReference type="EMBL" id="LLXJ01000223">
    <property type="protein sequence ID" value="PKC12844.1"/>
    <property type="molecule type" value="Genomic_DNA"/>
</dbReference>
<dbReference type="InterPro" id="IPR032675">
    <property type="entry name" value="LRR_dom_sf"/>
</dbReference>
<organism evidence="1 2">
    <name type="scientific">Rhizophagus irregularis</name>
    <dbReference type="NCBI Taxonomy" id="588596"/>
    <lineage>
        <taxon>Eukaryota</taxon>
        <taxon>Fungi</taxon>
        <taxon>Fungi incertae sedis</taxon>
        <taxon>Mucoromycota</taxon>
        <taxon>Glomeromycotina</taxon>
        <taxon>Glomeromycetes</taxon>
        <taxon>Glomerales</taxon>
        <taxon>Glomeraceae</taxon>
        <taxon>Rhizophagus</taxon>
    </lineage>
</organism>
<reference evidence="1 2" key="1">
    <citation type="submission" date="2016-04" db="EMBL/GenBank/DDBJ databases">
        <title>Genome analyses suggest a sexual origin of heterokaryosis in a supposedly ancient asexual fungus.</title>
        <authorList>
            <person name="Ropars J."/>
            <person name="Sedzielewska K."/>
            <person name="Noel J."/>
            <person name="Charron P."/>
            <person name="Farinelli L."/>
            <person name="Marton T."/>
            <person name="Kruger M."/>
            <person name="Pelin A."/>
            <person name="Brachmann A."/>
            <person name="Corradi N."/>
        </authorList>
    </citation>
    <scope>NUCLEOTIDE SEQUENCE [LARGE SCALE GENOMIC DNA]</scope>
    <source>
        <strain evidence="1 2">A5</strain>
    </source>
</reference>
<evidence type="ECO:0008006" key="3">
    <source>
        <dbReference type="Google" id="ProtNLM"/>
    </source>
</evidence>
<gene>
    <name evidence="1" type="ORF">RhiirA5_411301</name>
</gene>
<dbReference type="Proteomes" id="UP000232722">
    <property type="component" value="Unassembled WGS sequence"/>
</dbReference>